<evidence type="ECO:0000313" key="2">
    <source>
        <dbReference type="Proteomes" id="UP000814140"/>
    </source>
</evidence>
<proteinExistence type="predicted"/>
<gene>
    <name evidence="1" type="ORF">BV25DRAFT_1835684</name>
</gene>
<reference evidence="1" key="1">
    <citation type="submission" date="2021-03" db="EMBL/GenBank/DDBJ databases">
        <authorList>
            <consortium name="DOE Joint Genome Institute"/>
            <person name="Ahrendt S."/>
            <person name="Looney B.P."/>
            <person name="Miyauchi S."/>
            <person name="Morin E."/>
            <person name="Drula E."/>
            <person name="Courty P.E."/>
            <person name="Chicoki N."/>
            <person name="Fauchery L."/>
            <person name="Kohler A."/>
            <person name="Kuo A."/>
            <person name="Labutti K."/>
            <person name="Pangilinan J."/>
            <person name="Lipzen A."/>
            <person name="Riley R."/>
            <person name="Andreopoulos W."/>
            <person name="He G."/>
            <person name="Johnson J."/>
            <person name="Barry K.W."/>
            <person name="Grigoriev I.V."/>
            <person name="Nagy L."/>
            <person name="Hibbett D."/>
            <person name="Henrissat B."/>
            <person name="Matheny P.B."/>
            <person name="Labbe J."/>
            <person name="Martin F."/>
        </authorList>
    </citation>
    <scope>NUCLEOTIDE SEQUENCE</scope>
    <source>
        <strain evidence="1">HHB10654</strain>
    </source>
</reference>
<dbReference type="EMBL" id="MU277192">
    <property type="protein sequence ID" value="KAI0066704.1"/>
    <property type="molecule type" value="Genomic_DNA"/>
</dbReference>
<protein>
    <submittedName>
        <fullName evidence="1">Uncharacterized protein</fullName>
    </submittedName>
</protein>
<dbReference type="Proteomes" id="UP000814140">
    <property type="component" value="Unassembled WGS sequence"/>
</dbReference>
<comment type="caution">
    <text evidence="1">The sequence shown here is derived from an EMBL/GenBank/DDBJ whole genome shotgun (WGS) entry which is preliminary data.</text>
</comment>
<evidence type="ECO:0000313" key="1">
    <source>
        <dbReference type="EMBL" id="KAI0066704.1"/>
    </source>
</evidence>
<reference evidence="1" key="2">
    <citation type="journal article" date="2022" name="New Phytol.">
        <title>Evolutionary transition to the ectomycorrhizal habit in the genomes of a hyperdiverse lineage of mushroom-forming fungi.</title>
        <authorList>
            <person name="Looney B."/>
            <person name="Miyauchi S."/>
            <person name="Morin E."/>
            <person name="Drula E."/>
            <person name="Courty P.E."/>
            <person name="Kohler A."/>
            <person name="Kuo A."/>
            <person name="LaButti K."/>
            <person name="Pangilinan J."/>
            <person name="Lipzen A."/>
            <person name="Riley R."/>
            <person name="Andreopoulos W."/>
            <person name="He G."/>
            <person name="Johnson J."/>
            <person name="Nolan M."/>
            <person name="Tritt A."/>
            <person name="Barry K.W."/>
            <person name="Grigoriev I.V."/>
            <person name="Nagy L.G."/>
            <person name="Hibbett D."/>
            <person name="Henrissat B."/>
            <person name="Matheny P.B."/>
            <person name="Labbe J."/>
            <person name="Martin F.M."/>
        </authorList>
    </citation>
    <scope>NUCLEOTIDE SEQUENCE</scope>
    <source>
        <strain evidence="1">HHB10654</strain>
    </source>
</reference>
<organism evidence="1 2">
    <name type="scientific">Artomyces pyxidatus</name>
    <dbReference type="NCBI Taxonomy" id="48021"/>
    <lineage>
        <taxon>Eukaryota</taxon>
        <taxon>Fungi</taxon>
        <taxon>Dikarya</taxon>
        <taxon>Basidiomycota</taxon>
        <taxon>Agaricomycotina</taxon>
        <taxon>Agaricomycetes</taxon>
        <taxon>Russulales</taxon>
        <taxon>Auriscalpiaceae</taxon>
        <taxon>Artomyces</taxon>
    </lineage>
</organism>
<keyword evidence="2" id="KW-1185">Reference proteome</keyword>
<sequence length="448" mass="48359">MGNIKFAGLWSAVPFVSSDAWDRGASVSASQLWWRTSRLTHGTQEAEREYVDVQIAYPSHGSTPPRPPLRSTAACRHVPLPAEVILYILELASTTATLQVDTSALLAASLVCRSWSVPGQSLLFRHIDLRSQPSYAAFAAAVSPATPRGRALAQGIRSMRAVLDPAQPLYLRARSFAHAVTLCPKLRAIELSCYGTPPPPATKACDARTFFDEQALAYLRAGPAVSSLRFANWSSDTDALPSLLAVYPALHTLSVRGAADVIAAPLPALHAPALHVALEPPLAPALLDWLATGPPVRSIDFTRQPSPELLERVLKVHGPTLAGLALPSLFPATRALVRAHCPRLAALRVEHAWTSASVFADAPDALRHVAFGTDLETSLAPVLAFVRAHPGVERVQMMLWKRSPGERDCHPQLEELRALCAERGIEFGVDTDVRAFRAVAASPSFFHL</sequence>
<name>A0ACB8TE40_9AGAM</name>
<accession>A0ACB8TE40</accession>